<dbReference type="GO" id="GO:0019678">
    <property type="term" value="P:propionate metabolic process, methylmalonyl pathway"/>
    <property type="evidence" value="ECO:0007669"/>
    <property type="project" value="TreeGrafter"/>
</dbReference>
<name>A0A220MFK0_9BACL</name>
<keyword evidence="4" id="KW-0846">Cobalamin</keyword>
<evidence type="ECO:0000313" key="9">
    <source>
        <dbReference type="Proteomes" id="UP000197781"/>
    </source>
</evidence>
<dbReference type="InterPro" id="IPR006099">
    <property type="entry name" value="MeMalonylCoA_mutase_a/b_cat"/>
</dbReference>
<evidence type="ECO:0000256" key="6">
    <source>
        <dbReference type="ARBA" id="ARBA00023285"/>
    </source>
</evidence>
<proteinExistence type="inferred from homology"/>
<dbReference type="GO" id="GO:0031419">
    <property type="term" value="F:cobalamin binding"/>
    <property type="evidence" value="ECO:0007669"/>
    <property type="project" value="UniProtKB-KW"/>
</dbReference>
<accession>A0A220MFK0</accession>
<dbReference type="PANTHER" id="PTHR48101:SF4">
    <property type="entry name" value="METHYLMALONYL-COA MUTASE, MITOCHONDRIAL"/>
    <property type="match status" value="1"/>
</dbReference>
<dbReference type="GO" id="GO:0046872">
    <property type="term" value="F:metal ion binding"/>
    <property type="evidence" value="ECO:0007669"/>
    <property type="project" value="InterPro"/>
</dbReference>
<dbReference type="Proteomes" id="UP000197781">
    <property type="component" value="Chromosome"/>
</dbReference>
<reference evidence="8 9" key="1">
    <citation type="submission" date="2016-11" db="EMBL/GenBank/DDBJ databases">
        <authorList>
            <person name="Jaros S."/>
            <person name="Januszkiewicz K."/>
            <person name="Wedrychowicz H."/>
        </authorList>
    </citation>
    <scope>NUCLEOTIDE SEQUENCE [LARGE SCALE GENOMIC DNA]</scope>
    <source>
        <strain evidence="8 9">NF2</strain>
    </source>
</reference>
<dbReference type="InterPro" id="IPR058549">
    <property type="entry name" value="MeMalonylCoA_mutase_a/b_site"/>
</dbReference>
<dbReference type="PANTHER" id="PTHR48101">
    <property type="entry name" value="METHYLMALONYL-COA MUTASE, MITOCHONDRIAL-RELATED"/>
    <property type="match status" value="1"/>
</dbReference>
<dbReference type="RefSeq" id="WP_088907404.1">
    <property type="nucleotide sequence ID" value="NZ_CP018145.1"/>
</dbReference>
<comment type="similarity">
    <text evidence="2">Belongs to the methylmalonyl-CoA mutase family.</text>
</comment>
<dbReference type="GO" id="GO:0005737">
    <property type="term" value="C:cytoplasm"/>
    <property type="evidence" value="ECO:0007669"/>
    <property type="project" value="TreeGrafter"/>
</dbReference>
<dbReference type="Gene3D" id="3.20.20.240">
    <property type="entry name" value="Methylmalonyl-CoA mutase"/>
    <property type="match status" value="1"/>
</dbReference>
<dbReference type="InterPro" id="IPR016176">
    <property type="entry name" value="Cbl-dep_enz_cat"/>
</dbReference>
<dbReference type="SUPFAM" id="SSF52242">
    <property type="entry name" value="Cobalamin (vitamin B12)-binding domain"/>
    <property type="match status" value="1"/>
</dbReference>
<gene>
    <name evidence="8" type="ORF">BP422_08585</name>
</gene>
<evidence type="ECO:0000256" key="3">
    <source>
        <dbReference type="ARBA" id="ARBA00012398"/>
    </source>
</evidence>
<sequence>MSKHTWFKEFSVPTYEQWREAAEKSLKGASFDAKLLTHSYEGIVRQPIYRYEDVKTLPYLEALPGEAPFHRGNQQPGEQQEHKWHVCQEIIATSAEAFNQAAVNDLARGQTMLHLMVDQATLAGLDPDEALPDTIGHKGVSVFCREDVEQAFQGVKLSEVPLYVNTGALGLPILSLILAHVEATGQQVSELHGCIGQDPVAVLLTEGKLPCSLQTAYHAMASMTKWAKDHAPELKTILVQSNPYQDGGGNAVNELAFSLATGVDYLQAMLERGLFIEDIAVRMQFSYSIGSDVFMEIAKLRAARMLWSNIVAAYGGSTEAQKMTIHARTSAWTKTIYDPYVNMLRSTTEAFSAVIGGADSLHVSAFDEAIRPANEFSRRIARNTQIILQEEAHLAKVIDPAGGSWYVEWLTDALAKKAWELFQQVEAHGGMLSALEAGFPQGLIARIADQKAASIDTRKKRLVGTNMYANTAEQPLEAKSLPSIHEERAEEARSHRLKQNATLVSAALDELANHTDEFVEHAVKAVLHGATVGDIAKAMSREDSVQTIIQPLRIHRASERFEALRMQADDFLKTTGKRPTVFLATMGPVAKHKARADFAAEFFAVGGFDVLRKQAFSTTVEAAETAGTSGSMITVICSDDASYPEQVPPLAHAIKQRVPQMTFLLAGLPESEQLATYKAAGVDDCIHMRSNCYEMLRELQERIGVSS</sequence>
<dbReference type="Gene3D" id="3.40.50.280">
    <property type="entry name" value="Cobalamin-binding domain"/>
    <property type="match status" value="1"/>
</dbReference>
<dbReference type="GO" id="GO:0004494">
    <property type="term" value="F:methylmalonyl-CoA mutase activity"/>
    <property type="evidence" value="ECO:0007669"/>
    <property type="project" value="UniProtKB-EC"/>
</dbReference>
<evidence type="ECO:0000259" key="7">
    <source>
        <dbReference type="Pfam" id="PF01642"/>
    </source>
</evidence>
<dbReference type="CDD" id="cd03677">
    <property type="entry name" value="MM_CoA_mutase_beta"/>
    <property type="match status" value="1"/>
</dbReference>
<evidence type="ECO:0000256" key="1">
    <source>
        <dbReference type="ARBA" id="ARBA00001922"/>
    </source>
</evidence>
<dbReference type="Pfam" id="PF01642">
    <property type="entry name" value="MM_CoA_mutase"/>
    <property type="match status" value="1"/>
</dbReference>
<dbReference type="InterPro" id="IPR006098">
    <property type="entry name" value="MMCoA_mutase_a_cat"/>
</dbReference>
<keyword evidence="6" id="KW-0170">Cobalt</keyword>
<evidence type="ECO:0000256" key="4">
    <source>
        <dbReference type="ARBA" id="ARBA00022628"/>
    </source>
</evidence>
<dbReference type="EMBL" id="CP018145">
    <property type="protein sequence ID" value="ASJ53609.1"/>
    <property type="molecule type" value="Genomic_DNA"/>
</dbReference>
<dbReference type="InterPro" id="IPR036724">
    <property type="entry name" value="Cobalamin-bd_sf"/>
</dbReference>
<comment type="cofactor">
    <cofactor evidence="1">
        <name>adenosylcob(III)alamin</name>
        <dbReference type="ChEBI" id="CHEBI:18408"/>
    </cofactor>
</comment>
<dbReference type="EC" id="5.4.99.2" evidence="3"/>
<protein>
    <recommendedName>
        <fullName evidence="3">methylmalonyl-CoA mutase</fullName>
        <ecNumber evidence="3">5.4.99.2</ecNumber>
    </recommendedName>
</protein>
<feature type="domain" description="Methylmalonyl-CoA mutase alpha/beta chain catalytic" evidence="7">
    <location>
        <begin position="39"/>
        <end position="541"/>
    </location>
</feature>
<keyword evidence="5" id="KW-0413">Isomerase</keyword>
<dbReference type="KEGG" id="bfm:BP422_08585"/>
<dbReference type="NCBIfam" id="TIGR00641">
    <property type="entry name" value="acid_CoA_mut_N"/>
    <property type="match status" value="1"/>
</dbReference>
<evidence type="ECO:0000256" key="2">
    <source>
        <dbReference type="ARBA" id="ARBA00008465"/>
    </source>
</evidence>
<evidence type="ECO:0000313" key="8">
    <source>
        <dbReference type="EMBL" id="ASJ53609.1"/>
    </source>
</evidence>
<dbReference type="SUPFAM" id="SSF51703">
    <property type="entry name" value="Cobalamin (vitamin B12)-dependent enzymes"/>
    <property type="match status" value="1"/>
</dbReference>
<dbReference type="PROSITE" id="PS00544">
    <property type="entry name" value="METMALONYL_COA_MUTASE"/>
    <property type="match status" value="1"/>
</dbReference>
<dbReference type="AlphaFoldDB" id="A0A220MFK0"/>
<evidence type="ECO:0000256" key="5">
    <source>
        <dbReference type="ARBA" id="ARBA00023235"/>
    </source>
</evidence>
<organism evidence="8 9">
    <name type="scientific">Brevibacillus formosus</name>
    <dbReference type="NCBI Taxonomy" id="54913"/>
    <lineage>
        <taxon>Bacteria</taxon>
        <taxon>Bacillati</taxon>
        <taxon>Bacillota</taxon>
        <taxon>Bacilli</taxon>
        <taxon>Bacillales</taxon>
        <taxon>Paenibacillaceae</taxon>
        <taxon>Brevibacillus</taxon>
    </lineage>
</organism>